<keyword evidence="1" id="KW-0812">Transmembrane</keyword>
<accession>A0ABX9AXB2</accession>
<evidence type="ECO:0000259" key="2">
    <source>
        <dbReference type="Pfam" id="PF07331"/>
    </source>
</evidence>
<dbReference type="EMBL" id="CP081864">
    <property type="protein sequence ID" value="QZN97580.1"/>
    <property type="molecule type" value="Genomic_DNA"/>
</dbReference>
<feature type="transmembrane region" description="Helical" evidence="1">
    <location>
        <begin position="127"/>
        <end position="150"/>
    </location>
</feature>
<gene>
    <name evidence="3" type="ORF">K6K13_09790</name>
</gene>
<evidence type="ECO:0000313" key="4">
    <source>
        <dbReference type="Proteomes" id="UP000825886"/>
    </source>
</evidence>
<sequence length="155" mass="16506">MMSDKSLLYTRDDTVSGGFLLLIGGAAMTMAILKYPLGNASQMGPGYVPALLGGLLALLGFIIALRGTLSQVWKTDKFHSAMRPLFFILGVIILFGYIISVAGVIVSSALAIAGAALGTRETRTKEIIILAIIMAGLSDIFFVKVLAIPFNEWPL</sequence>
<dbReference type="Proteomes" id="UP000825886">
    <property type="component" value="Chromosome"/>
</dbReference>
<feature type="transmembrane region" description="Helical" evidence="1">
    <location>
        <begin position="85"/>
        <end position="115"/>
    </location>
</feature>
<name>A0ABX9AXB2_9ENTR</name>
<dbReference type="Pfam" id="PF07331">
    <property type="entry name" value="TctB"/>
    <property type="match status" value="1"/>
</dbReference>
<feature type="domain" description="DUF1468" evidence="2">
    <location>
        <begin position="15"/>
        <end position="150"/>
    </location>
</feature>
<keyword evidence="1" id="KW-0472">Membrane</keyword>
<proteinExistence type="predicted"/>
<dbReference type="InterPro" id="IPR009936">
    <property type="entry name" value="DUF1468"/>
</dbReference>
<evidence type="ECO:0000313" key="3">
    <source>
        <dbReference type="EMBL" id="QZN97580.1"/>
    </source>
</evidence>
<feature type="transmembrane region" description="Helical" evidence="1">
    <location>
        <begin position="15"/>
        <end position="35"/>
    </location>
</feature>
<keyword evidence="4" id="KW-1185">Reference proteome</keyword>
<organism evidence="3 4">
    <name type="scientific">Symbiopectobacterium purcellii</name>
    <dbReference type="NCBI Taxonomy" id="2871826"/>
    <lineage>
        <taxon>Bacteria</taxon>
        <taxon>Pseudomonadati</taxon>
        <taxon>Pseudomonadota</taxon>
        <taxon>Gammaproteobacteria</taxon>
        <taxon>Enterobacterales</taxon>
        <taxon>Enterobacteriaceae</taxon>
    </lineage>
</organism>
<protein>
    <submittedName>
        <fullName evidence="3">Tripartite tricarboxylate transporter TctB family protein</fullName>
    </submittedName>
</protein>
<reference evidence="3 4" key="1">
    <citation type="submission" date="2021-08" db="EMBL/GenBank/DDBJ databases">
        <title>Culture and genomic analysis of Symbiopectobacterium purcellii sp. nov. gen. nov., isolated from the leafhopper Empoasca decipiens.</title>
        <authorList>
            <person name="Nadal-Jimenez P."/>
            <person name="Siozios S."/>
            <person name="Halliday N."/>
            <person name="Camara M."/>
            <person name="Hurst G.D.D."/>
        </authorList>
    </citation>
    <scope>NUCLEOTIDE SEQUENCE [LARGE SCALE GENOMIC DNA]</scope>
    <source>
        <strain evidence="3 4">SyEd1</strain>
    </source>
</reference>
<dbReference type="RefSeq" id="WP_222160617.1">
    <property type="nucleotide sequence ID" value="NZ_CP081864.1"/>
</dbReference>
<keyword evidence="1" id="KW-1133">Transmembrane helix</keyword>
<evidence type="ECO:0000256" key="1">
    <source>
        <dbReference type="SAM" id="Phobius"/>
    </source>
</evidence>
<feature type="transmembrane region" description="Helical" evidence="1">
    <location>
        <begin position="47"/>
        <end position="65"/>
    </location>
</feature>